<reference evidence="2 3" key="1">
    <citation type="submission" date="2016-11" db="EMBL/GenBank/DDBJ databases">
        <title>Paenibacillus species isolates.</title>
        <authorList>
            <person name="Beno S.M."/>
        </authorList>
    </citation>
    <scope>NUCLEOTIDE SEQUENCE [LARGE SCALE GENOMIC DNA]</scope>
    <source>
        <strain evidence="2 3">FSL R5-0378</strain>
    </source>
</reference>
<evidence type="ECO:0000313" key="3">
    <source>
        <dbReference type="Proteomes" id="UP000187172"/>
    </source>
</evidence>
<keyword evidence="1" id="KW-0812">Transmembrane</keyword>
<dbReference type="Proteomes" id="UP000187172">
    <property type="component" value="Unassembled WGS sequence"/>
</dbReference>
<protein>
    <recommendedName>
        <fullName evidence="4">YvaD family protein</fullName>
    </recommendedName>
</protein>
<proteinExistence type="predicted"/>
<organism evidence="2 3">
    <name type="scientific">Paenibacillus rhizosphaerae</name>
    <dbReference type="NCBI Taxonomy" id="297318"/>
    <lineage>
        <taxon>Bacteria</taxon>
        <taxon>Bacillati</taxon>
        <taxon>Bacillota</taxon>
        <taxon>Bacilli</taxon>
        <taxon>Bacillales</taxon>
        <taxon>Paenibacillaceae</taxon>
        <taxon>Paenibacillus</taxon>
    </lineage>
</organism>
<gene>
    <name evidence="2" type="ORF">BK138_26725</name>
</gene>
<dbReference type="AlphaFoldDB" id="A0A1R1EFI0"/>
<feature type="transmembrane region" description="Helical" evidence="1">
    <location>
        <begin position="104"/>
        <end position="125"/>
    </location>
</feature>
<feature type="transmembrane region" description="Helical" evidence="1">
    <location>
        <begin position="44"/>
        <end position="65"/>
    </location>
</feature>
<evidence type="ECO:0008006" key="4">
    <source>
        <dbReference type="Google" id="ProtNLM"/>
    </source>
</evidence>
<comment type="caution">
    <text evidence="2">The sequence shown here is derived from an EMBL/GenBank/DDBJ whole genome shotgun (WGS) entry which is preliminary data.</text>
</comment>
<keyword evidence="3" id="KW-1185">Reference proteome</keyword>
<dbReference type="Pfam" id="PF17314">
    <property type="entry name" value="DUF5360"/>
    <property type="match status" value="1"/>
</dbReference>
<sequence length="133" mass="15814">MSKKLRVLFLFTDIGFMVYWIVTIFALIPQAYLYQNYSNELLVIWNWSFFPLDSFISITGIYSLYLHKRHDLRWSQMALISLTLTFCSGLQAIAFWIIKADYDLMWWIPNLYLLIYPLFFIPKLLKAPAHTSA</sequence>
<accession>A0A1R1EFI0</accession>
<evidence type="ECO:0000313" key="2">
    <source>
        <dbReference type="EMBL" id="OMF50595.1"/>
    </source>
</evidence>
<dbReference type="EMBL" id="MRTP01000010">
    <property type="protein sequence ID" value="OMF50595.1"/>
    <property type="molecule type" value="Genomic_DNA"/>
</dbReference>
<keyword evidence="1" id="KW-0472">Membrane</keyword>
<dbReference type="InterPro" id="IPR020348">
    <property type="entry name" value="Uncharacterised_YvaD"/>
</dbReference>
<dbReference type="STRING" id="297318.BK138_26725"/>
<dbReference type="RefSeq" id="WP_076173883.1">
    <property type="nucleotide sequence ID" value="NZ_MRTP01000010.1"/>
</dbReference>
<evidence type="ECO:0000256" key="1">
    <source>
        <dbReference type="SAM" id="Phobius"/>
    </source>
</evidence>
<feature type="transmembrane region" description="Helical" evidence="1">
    <location>
        <begin position="7"/>
        <end position="32"/>
    </location>
</feature>
<feature type="transmembrane region" description="Helical" evidence="1">
    <location>
        <begin position="77"/>
        <end position="98"/>
    </location>
</feature>
<keyword evidence="1" id="KW-1133">Transmembrane helix</keyword>
<name>A0A1R1EFI0_9BACL</name>